<dbReference type="Proteomes" id="UP000002374">
    <property type="component" value="Segment"/>
</dbReference>
<evidence type="ECO:0000313" key="3">
    <source>
        <dbReference type="EMBL" id="ADE87922.1"/>
    </source>
</evidence>
<accession>D5LGZ1</accession>
<organism evidence="3 4">
    <name type="scientific">Escherichia phage vB_EcoM_ECO1230-10</name>
    <dbReference type="NCBI Taxonomy" id="669875"/>
    <lineage>
        <taxon>Viruses</taxon>
        <taxon>Duplodnaviria</taxon>
        <taxon>Heunggongvirae</taxon>
        <taxon>Uroviricota</taxon>
        <taxon>Caudoviricetes</taxon>
        <taxon>Iiscvirinae</taxon>
        <taxon>Jilinvirus</taxon>
        <taxon>Jilinvirus CVM10</taxon>
    </lineage>
</organism>
<keyword evidence="1" id="KW-0175">Coiled coil</keyword>
<sequence>MELKTYFAQDRNGSLIPGATVTIYLTETTTMASGLKTVGGNALANPFTADADGKIQFRAPDGIYDMQVSVGTDTGTRVTFQCVDIGQQLSDANGAAERAESAAQSIEINVANINANAREQWRRTLADAGFNLVDGSFEEGATAQSVNDAVWHIAGGACYSWGGNLPKSVPEESTPEGTGGISTGAWNDLKSQTLRSQLGSNSGVSIVGGLEERLSLVDISKVSGTKDSAMLNSIFSAYRGRNVTLYSSVALTFNIDTDVTAYGNFDFSNLTFNLSGGKVIYADERDISEYKKTITLTNYPLVELTSVLPTSDVLEGWENSLVKIISPTEVDLYRLLNGVSTPRYKGEVNFMAKAGELAYTLKNTYNDAVTCTLYKLPNKRNKIVLPRITGQFNRFTFDIQRSLVDVEVVYANEMGMTAMDSNILGSSSTYGVVWTISSSGITQSDTNSRYSVLMEYTLKHTFNSSIVGKGWRSVDGNYCRDTVVRDCTMDSFNLHYGSSKILIDNCRIPNGLSFGTGAFDEATQIINSHTGPFGIRSDYGEHKGDFIVRGGSVRVAPDKTGIVDLFTCRCDNVISSGNPLQPRALNLPKNVIIATNIYWPDSVTLNIVSFKNNFKTQNSPLRDFVMPDVIDFTGSTFNGKTARFEWALSYHDATTRPMTLVKLTPAKSTGCKVTAYVGYQAEYATCLYGLESNMDMTFMNITSGMNRSYIRVEKGIMRRFVGYSGGTTYMQGGVYFDQSFIDWDTGNNPVAGFISFTYCLIDGTRAKGSSPTKPIVNAFVHRSANNICYDIVSTDSRDIVDKRFALCSREGAAGNYSAGEIPVYY</sequence>
<reference evidence="3 4" key="1">
    <citation type="journal article" date="2011" name="Vet. Microbiol.">
        <title>Complete genome sequence of vB_EcoM_ECO1230-10: a coliphage with therapeutic potential for bovine metritis.</title>
        <authorList>
            <person name="Santos T.M."/>
            <person name="Bicalho R.C."/>
        </authorList>
    </citation>
    <scope>NUCLEOTIDE SEQUENCE [LARGE SCALE GENOMIC DNA]</scope>
</reference>
<dbReference type="GeneID" id="26042255"/>
<dbReference type="InterPro" id="IPR040775">
    <property type="entry name" value="Tail_spike_N"/>
</dbReference>
<evidence type="ECO:0000259" key="2">
    <source>
        <dbReference type="Pfam" id="PF18668"/>
    </source>
</evidence>
<feature type="domain" description="Tail spike TSP1/Gp66 N-terminal" evidence="2">
    <location>
        <begin position="136"/>
        <end position="188"/>
    </location>
</feature>
<proteinExistence type="predicted"/>
<dbReference type="EMBL" id="GU903191">
    <property type="protein sequence ID" value="ADE87922.1"/>
    <property type="molecule type" value="Genomic_DNA"/>
</dbReference>
<dbReference type="OrthoDB" id="607at10239"/>
<dbReference type="Pfam" id="PF18668">
    <property type="entry name" value="Tail_spike_N"/>
    <property type="match status" value="1"/>
</dbReference>
<keyword evidence="4" id="KW-1185">Reference proteome</keyword>
<feature type="coiled-coil region" evidence="1">
    <location>
        <begin position="89"/>
        <end position="116"/>
    </location>
</feature>
<dbReference type="Gene3D" id="2.10.10.80">
    <property type="match status" value="1"/>
</dbReference>
<name>D5LGZ1_9CAUD</name>
<evidence type="ECO:0000313" key="4">
    <source>
        <dbReference type="Proteomes" id="UP000002374"/>
    </source>
</evidence>
<dbReference type="KEGG" id="vg:26042255"/>
<evidence type="ECO:0000256" key="1">
    <source>
        <dbReference type="SAM" id="Coils"/>
    </source>
</evidence>
<dbReference type="RefSeq" id="YP_009168899.1">
    <property type="nucleotide sequence ID" value="NC_027995.1"/>
</dbReference>
<protein>
    <submittedName>
        <fullName evidence="3">Conserved phage protein</fullName>
    </submittedName>
</protein>